<organism evidence="1 2">
    <name type="scientific">Streptomyces longispororuber</name>
    <dbReference type="NCBI Taxonomy" id="68230"/>
    <lineage>
        <taxon>Bacteria</taxon>
        <taxon>Bacillati</taxon>
        <taxon>Actinomycetota</taxon>
        <taxon>Actinomycetes</taxon>
        <taxon>Kitasatosporales</taxon>
        <taxon>Streptomycetaceae</taxon>
        <taxon>Streptomyces</taxon>
    </lineage>
</organism>
<reference evidence="1" key="2">
    <citation type="submission" date="2020-09" db="EMBL/GenBank/DDBJ databases">
        <authorList>
            <person name="Sun Q."/>
            <person name="Ohkuma M."/>
        </authorList>
    </citation>
    <scope>NUCLEOTIDE SEQUENCE</scope>
    <source>
        <strain evidence="1">JCM 4784</strain>
    </source>
</reference>
<accession>A0A919DGF5</accession>
<name>A0A919DGF5_9ACTN</name>
<keyword evidence="2" id="KW-1185">Reference proteome</keyword>
<evidence type="ECO:0000313" key="1">
    <source>
        <dbReference type="EMBL" id="GHE40917.1"/>
    </source>
</evidence>
<dbReference type="Proteomes" id="UP000608024">
    <property type="component" value="Unassembled WGS sequence"/>
</dbReference>
<proteinExistence type="predicted"/>
<evidence type="ECO:0000313" key="2">
    <source>
        <dbReference type="Proteomes" id="UP000608024"/>
    </source>
</evidence>
<comment type="caution">
    <text evidence="1">The sequence shown here is derived from an EMBL/GenBank/DDBJ whole genome shotgun (WGS) entry which is preliminary data.</text>
</comment>
<sequence>MVHLGRVRALFHEIADHLVEGELPELQRTRHLSLFDRYAAQQMENADDGFRRLR</sequence>
<dbReference type="AlphaFoldDB" id="A0A919DGF5"/>
<gene>
    <name evidence="1" type="ORF">GCM10018785_08080</name>
</gene>
<dbReference type="EMBL" id="BNBT01000007">
    <property type="protein sequence ID" value="GHE40917.1"/>
    <property type="molecule type" value="Genomic_DNA"/>
</dbReference>
<protein>
    <submittedName>
        <fullName evidence="1">Uncharacterized protein</fullName>
    </submittedName>
</protein>
<reference evidence="1" key="1">
    <citation type="journal article" date="2014" name="Int. J. Syst. Evol. Microbiol.">
        <title>Complete genome sequence of Corynebacterium casei LMG S-19264T (=DSM 44701T), isolated from a smear-ripened cheese.</title>
        <authorList>
            <consortium name="US DOE Joint Genome Institute (JGI-PGF)"/>
            <person name="Walter F."/>
            <person name="Albersmeier A."/>
            <person name="Kalinowski J."/>
            <person name="Ruckert C."/>
        </authorList>
    </citation>
    <scope>NUCLEOTIDE SEQUENCE</scope>
    <source>
        <strain evidence="1">JCM 4784</strain>
    </source>
</reference>